<protein>
    <submittedName>
        <fullName evidence="2">Uncharacterized protein</fullName>
    </submittedName>
</protein>
<gene>
    <name evidence="2" type="primary">3</name>
</gene>
<feature type="region of interest" description="Disordered" evidence="1">
    <location>
        <begin position="118"/>
        <end position="138"/>
    </location>
</feature>
<feature type="region of interest" description="Disordered" evidence="1">
    <location>
        <begin position="1"/>
        <end position="22"/>
    </location>
</feature>
<dbReference type="EMBL" id="OQ709208">
    <property type="protein sequence ID" value="WGH20786.1"/>
    <property type="molecule type" value="Genomic_DNA"/>
</dbReference>
<dbReference type="Proteomes" id="UP001243276">
    <property type="component" value="Segment"/>
</dbReference>
<feature type="region of interest" description="Disordered" evidence="1">
    <location>
        <begin position="167"/>
        <end position="186"/>
    </location>
</feature>
<dbReference type="KEGG" id="vg:80560556"/>
<dbReference type="RefSeq" id="YP_010842793.1">
    <property type="nucleotide sequence ID" value="NC_079146.1"/>
</dbReference>
<evidence type="ECO:0000313" key="2">
    <source>
        <dbReference type="EMBL" id="WGH20786.1"/>
    </source>
</evidence>
<organism evidence="2 3">
    <name type="scientific">Gordonia phage Commandaria</name>
    <dbReference type="NCBI Taxonomy" id="3038364"/>
    <lineage>
        <taxon>Viruses</taxon>
        <taxon>Duplodnaviria</taxon>
        <taxon>Heunggongvirae</taxon>
        <taxon>Uroviricota</taxon>
        <taxon>Caudoviricetes</taxon>
        <taxon>Zierdtviridae</taxon>
        <taxon>Emilbogenvirinae</taxon>
        <taxon>Commandariavirus</taxon>
        <taxon>Commandariavirus commandaria</taxon>
    </lineage>
</organism>
<evidence type="ECO:0000256" key="1">
    <source>
        <dbReference type="SAM" id="MobiDB-lite"/>
    </source>
</evidence>
<accession>A0AAF0K7E1</accession>
<sequence length="372" mass="41135">MAHDAPFPPRGYDPTKLPPPHNRPIDIKARNALIEIFRAKALGKTQFGELADFILRDPRLVVLSNDALSDDEIAEIWRAAGNPFLTVTASGAPTLRVNPAFADADAVQEQIEAEVERKARRRSHGAPTSPGEMFVLPDPPEHPLKRPLEKIAEVSAAIHALLDERTPKPRIGFEPGGTPELDEDGDIIDPRLEKTVEVIGRELLRERSNAIAGSPQREPGTLARDIAIILEREGLLHGETPEPPQAHPEVLQEVAKTIADELRLEMPDNASAGQLGGEIAKTLDNRWLLRVTPDEMSISDGRAHIQCDTGLLAEAVEEAVLGTLRGDFERRFGFRVKEQSEEFERMIVVANQVWHMFRQSIGDHSADEEFPG</sequence>
<evidence type="ECO:0000313" key="3">
    <source>
        <dbReference type="Proteomes" id="UP001243276"/>
    </source>
</evidence>
<proteinExistence type="predicted"/>
<keyword evidence="3" id="KW-1185">Reference proteome</keyword>
<name>A0AAF0K7E1_9CAUD</name>
<dbReference type="GeneID" id="80560556"/>
<reference evidence="2" key="1">
    <citation type="submission" date="2023-03" db="EMBL/GenBank/DDBJ databases">
        <authorList>
            <person name="Adamson A.J."/>
            <person name="Baker B.A."/>
            <person name="Galadyk N."/>
            <person name="Joshi D.H."/>
            <person name="Kistler H.E."/>
            <person name="Roberts S.M."/>
            <person name="Saint K.A."/>
            <person name="Sunnen C.N."/>
            <person name="Garlena R.A."/>
            <person name="Russell D.A."/>
            <person name="Pope W.H."/>
            <person name="Jacobs-Sera D."/>
            <person name="Hatfull G.F."/>
        </authorList>
    </citation>
    <scope>NUCLEOTIDE SEQUENCE</scope>
</reference>